<keyword evidence="8" id="KW-0472">Membrane</keyword>
<keyword evidence="3" id="KW-0862">Zinc</keyword>
<comment type="domain">
    <text evidence="8">The twin CX3C motif contains 4 conserved Cys residues that form 2 disulfide bonds in the mitochondrial intermembrane space.</text>
</comment>
<comment type="subunit">
    <text evidence="8">Heterohexamer.</text>
</comment>
<dbReference type="AlphaFoldDB" id="A0A1D2AGB9"/>
<name>A0A1D2AGB9_AUXPR</name>
<keyword evidence="8" id="KW-0999">Mitochondrion inner membrane</keyword>
<protein>
    <recommendedName>
        <fullName evidence="8">Mitochondrial import inner membrane translocase subunit</fullName>
    </recommendedName>
</protein>
<organism evidence="10">
    <name type="scientific">Auxenochlorella protothecoides</name>
    <name type="common">Green microalga</name>
    <name type="synonym">Chlorella protothecoides</name>
    <dbReference type="NCBI Taxonomy" id="3075"/>
    <lineage>
        <taxon>Eukaryota</taxon>
        <taxon>Viridiplantae</taxon>
        <taxon>Chlorophyta</taxon>
        <taxon>core chlorophytes</taxon>
        <taxon>Trebouxiophyceae</taxon>
        <taxon>Chlorellales</taxon>
        <taxon>Chlorellaceae</taxon>
        <taxon>Auxenochlorella</taxon>
    </lineage>
</organism>
<dbReference type="GO" id="GO:0015031">
    <property type="term" value="P:protein transport"/>
    <property type="evidence" value="ECO:0007669"/>
    <property type="project" value="UniProtKB-KW"/>
</dbReference>
<evidence type="ECO:0000256" key="1">
    <source>
        <dbReference type="ARBA" id="ARBA00022448"/>
    </source>
</evidence>
<gene>
    <name evidence="10" type="ORF">g.1158</name>
</gene>
<evidence type="ECO:0000256" key="5">
    <source>
        <dbReference type="ARBA" id="ARBA00023010"/>
    </source>
</evidence>
<feature type="domain" description="Tim10-like" evidence="9">
    <location>
        <begin position="52"/>
        <end position="112"/>
    </location>
</feature>
<comment type="similarity">
    <text evidence="8">Belongs to the small Tim family.</text>
</comment>
<evidence type="ECO:0000256" key="6">
    <source>
        <dbReference type="ARBA" id="ARBA00023128"/>
    </source>
</evidence>
<dbReference type="SUPFAM" id="SSF144122">
    <property type="entry name" value="Tim10-like"/>
    <property type="match status" value="1"/>
</dbReference>
<dbReference type="EMBL" id="GDKF01000358">
    <property type="protein sequence ID" value="JAT78264.1"/>
    <property type="molecule type" value="Transcribed_RNA"/>
</dbReference>
<evidence type="ECO:0000313" key="10">
    <source>
        <dbReference type="EMBL" id="JAT78264.1"/>
    </source>
</evidence>
<dbReference type="InterPro" id="IPR035427">
    <property type="entry name" value="Tim10-like_dom_sf"/>
</dbReference>
<accession>A0A1D2AGB9</accession>
<comment type="subcellular location">
    <subcellularLocation>
        <location evidence="8">Mitochondrion inner membrane</location>
        <topology evidence="8">Peripheral membrane protein</topology>
        <orientation evidence="8">Intermembrane side</orientation>
    </subcellularLocation>
</comment>
<evidence type="ECO:0000256" key="8">
    <source>
        <dbReference type="RuleBase" id="RU367043"/>
    </source>
</evidence>
<comment type="function">
    <text evidence="8">Mitochondrial intermembrane chaperone that participates in the import and insertion of some multi-pass transmembrane proteins into the mitochondrial inner membrane. Also required for the transfer of beta-barrel precursors from the TOM complex to the sorting and assembly machinery (SAM complex) of the outer membrane. Acts as a chaperone-like protein that protects the hydrophobic precursors from aggregation and guide them through the mitochondrial intermembrane space.</text>
</comment>
<keyword evidence="4 8" id="KW-0653">Protein transport</keyword>
<dbReference type="GO" id="GO:0005743">
    <property type="term" value="C:mitochondrial inner membrane"/>
    <property type="evidence" value="ECO:0007669"/>
    <property type="project" value="UniProtKB-SubCell"/>
</dbReference>
<keyword evidence="5 8" id="KW-0811">Translocation</keyword>
<feature type="non-terminal residue" evidence="10">
    <location>
        <position position="1"/>
    </location>
</feature>
<keyword evidence="2" id="KW-0479">Metal-binding</keyword>
<evidence type="ECO:0000256" key="3">
    <source>
        <dbReference type="ARBA" id="ARBA00022833"/>
    </source>
</evidence>
<evidence type="ECO:0000259" key="9">
    <source>
        <dbReference type="Pfam" id="PF02953"/>
    </source>
</evidence>
<keyword evidence="1 8" id="KW-0813">Transport</keyword>
<evidence type="ECO:0000256" key="2">
    <source>
        <dbReference type="ARBA" id="ARBA00022723"/>
    </source>
</evidence>
<reference evidence="10" key="1">
    <citation type="submission" date="2015-08" db="EMBL/GenBank/DDBJ databases">
        <authorList>
            <person name="Babu N.S."/>
            <person name="Beckwith C.J."/>
            <person name="Beseler K.G."/>
            <person name="Brison A."/>
            <person name="Carone J.V."/>
            <person name="Caskin T.P."/>
            <person name="Diamond M."/>
            <person name="Durham M.E."/>
            <person name="Foxe J.M."/>
            <person name="Go M."/>
            <person name="Henderson B.A."/>
            <person name="Jones I.B."/>
            <person name="McGettigan J.A."/>
            <person name="Micheletti S.J."/>
            <person name="Nasrallah M.E."/>
            <person name="Ortiz D."/>
            <person name="Piller C.R."/>
            <person name="Privatt S.R."/>
            <person name="Schneider S.L."/>
            <person name="Sharp S."/>
            <person name="Smith T.C."/>
            <person name="Stanton J.D."/>
            <person name="Ullery H.E."/>
            <person name="Wilson R.J."/>
            <person name="Serrano M.G."/>
            <person name="Buck G."/>
            <person name="Lee V."/>
            <person name="Wang Y."/>
            <person name="Carvalho R."/>
            <person name="Voegtly L."/>
            <person name="Shi R."/>
            <person name="Duckworth R."/>
            <person name="Johnson A."/>
            <person name="Loviza R."/>
            <person name="Walstead R."/>
            <person name="Shah Z."/>
            <person name="Kiflezghi M."/>
            <person name="Wade K."/>
            <person name="Ball S.L."/>
            <person name="Bradley K.W."/>
            <person name="Asai D.J."/>
            <person name="Bowman C.A."/>
            <person name="Russell D.A."/>
            <person name="Pope W.H."/>
            <person name="Jacobs-Sera D."/>
            <person name="Hendrix R.W."/>
            <person name="Hatfull G.F."/>
        </authorList>
    </citation>
    <scope>NUCLEOTIDE SEQUENCE</scope>
</reference>
<dbReference type="GO" id="GO:0046872">
    <property type="term" value="F:metal ion binding"/>
    <property type="evidence" value="ECO:0007669"/>
    <property type="project" value="UniProtKB-KW"/>
</dbReference>
<evidence type="ECO:0000256" key="4">
    <source>
        <dbReference type="ARBA" id="ARBA00022927"/>
    </source>
</evidence>
<sequence length="128" mass="14392">PAFTETIFFILIYRKIPFEVSAVGSLSSDSTTMSGPDASGFSEGQQQELLQAIETMQTRDSMRMYNNLVEKCFTDCVDSFRRKDLDATEEKCVQKCCEKFMKHSARVGMRFGEFTAAAEKQMAGLQGK</sequence>
<dbReference type="Gene3D" id="1.10.287.810">
    <property type="entry name" value="Mitochondrial import inner membrane translocase subunit tim13 like domains"/>
    <property type="match status" value="1"/>
</dbReference>
<keyword evidence="6 8" id="KW-0496">Mitochondrion</keyword>
<dbReference type="InterPro" id="IPR004217">
    <property type="entry name" value="Tim10-like"/>
</dbReference>
<proteinExistence type="inferred from homology"/>
<evidence type="ECO:0000256" key="7">
    <source>
        <dbReference type="ARBA" id="ARBA00023157"/>
    </source>
</evidence>
<keyword evidence="8" id="KW-0143">Chaperone</keyword>
<dbReference type="PANTHER" id="PTHR13172">
    <property type="entry name" value="MITOCHONDRIAL IMPORT INNER MEMBRANE TRANSLOCASE SUBUNIT TIM9B"/>
    <property type="match status" value="1"/>
</dbReference>
<dbReference type="InterPro" id="IPR050673">
    <property type="entry name" value="Mito_inner_translocase_sub"/>
</dbReference>
<keyword evidence="7 8" id="KW-1015">Disulfide bond</keyword>
<dbReference type="Pfam" id="PF02953">
    <property type="entry name" value="zf-Tim10_DDP"/>
    <property type="match status" value="1"/>
</dbReference>